<comment type="caution">
    <text evidence="2">The sequence shown here is derived from an EMBL/GenBank/DDBJ whole genome shotgun (WGS) entry which is preliminary data.</text>
</comment>
<evidence type="ECO:0000313" key="2">
    <source>
        <dbReference type="EMBL" id="MCT8974833.1"/>
    </source>
</evidence>
<proteinExistence type="predicted"/>
<dbReference type="AlphaFoldDB" id="A0AAW5R832"/>
<dbReference type="RefSeq" id="WP_261618422.1">
    <property type="nucleotide sequence ID" value="NZ_JALIDZ010000016.1"/>
</dbReference>
<organism evidence="2 3">
    <name type="scientific">Microbaculum marinisediminis</name>
    <dbReference type="NCBI Taxonomy" id="2931392"/>
    <lineage>
        <taxon>Bacteria</taxon>
        <taxon>Pseudomonadati</taxon>
        <taxon>Pseudomonadota</taxon>
        <taxon>Alphaproteobacteria</taxon>
        <taxon>Hyphomicrobiales</taxon>
        <taxon>Tepidamorphaceae</taxon>
        <taxon>Microbaculum</taxon>
    </lineage>
</organism>
<evidence type="ECO:0000313" key="3">
    <source>
        <dbReference type="Proteomes" id="UP001320898"/>
    </source>
</evidence>
<sequence length="185" mass="19247">MTIRLSGLVSLAAALLVVAFQGPAFSQTATNLVCRGCVGKADIGKRAVNPARLANSAKPAGLDEGALNGDSVALSTTEKVVVSVTLKAPARGFAHVTGQGMFAFKGTANEAACSVSPDTTYDFATAVSHSGDNAPENAYASFSRTRVVQVRKGANTFHLVCLMENAQSVDLLNPSILAVYVPRRY</sequence>
<accession>A0AAW5R832</accession>
<protein>
    <submittedName>
        <fullName evidence="2">Uncharacterized protein</fullName>
    </submittedName>
</protein>
<keyword evidence="3" id="KW-1185">Reference proteome</keyword>
<reference evidence="2 3" key="1">
    <citation type="submission" date="2022-04" db="EMBL/GenBank/DDBJ databases">
        <authorList>
            <person name="Ye Y.-Q."/>
            <person name="Du Z.-J."/>
        </authorList>
    </citation>
    <scope>NUCLEOTIDE SEQUENCE [LARGE SCALE GENOMIC DNA]</scope>
    <source>
        <strain evidence="2 3">A6E488</strain>
    </source>
</reference>
<evidence type="ECO:0000256" key="1">
    <source>
        <dbReference type="SAM" id="SignalP"/>
    </source>
</evidence>
<gene>
    <name evidence="2" type="ORF">MUB46_23495</name>
</gene>
<feature type="chain" id="PRO_5043980831" evidence="1">
    <location>
        <begin position="27"/>
        <end position="185"/>
    </location>
</feature>
<keyword evidence="1" id="KW-0732">Signal</keyword>
<name>A0AAW5R832_9HYPH</name>
<feature type="signal peptide" evidence="1">
    <location>
        <begin position="1"/>
        <end position="26"/>
    </location>
</feature>
<dbReference type="Proteomes" id="UP001320898">
    <property type="component" value="Unassembled WGS sequence"/>
</dbReference>
<dbReference type="EMBL" id="JALIDZ010000016">
    <property type="protein sequence ID" value="MCT8974833.1"/>
    <property type="molecule type" value="Genomic_DNA"/>
</dbReference>